<dbReference type="Gene3D" id="3.60.21.10">
    <property type="match status" value="1"/>
</dbReference>
<evidence type="ECO:0008006" key="3">
    <source>
        <dbReference type="Google" id="ProtNLM"/>
    </source>
</evidence>
<dbReference type="InterPro" id="IPR029052">
    <property type="entry name" value="Metallo-depent_PP-like"/>
</dbReference>
<evidence type="ECO:0000313" key="1">
    <source>
        <dbReference type="EMBL" id="MFD2259992.1"/>
    </source>
</evidence>
<protein>
    <recommendedName>
        <fullName evidence="3">Serine/threonine protein phosphatase</fullName>
    </recommendedName>
</protein>
<dbReference type="RefSeq" id="WP_345099464.1">
    <property type="nucleotide sequence ID" value="NZ_BAABGS010000062.1"/>
</dbReference>
<name>A0ABW5DGD0_9HYPH</name>
<reference evidence="2" key="1">
    <citation type="journal article" date="2019" name="Int. J. Syst. Evol. Microbiol.">
        <title>The Global Catalogue of Microorganisms (GCM) 10K type strain sequencing project: providing services to taxonomists for standard genome sequencing and annotation.</title>
        <authorList>
            <consortium name="The Broad Institute Genomics Platform"/>
            <consortium name="The Broad Institute Genome Sequencing Center for Infectious Disease"/>
            <person name="Wu L."/>
            <person name="Ma J."/>
        </authorList>
    </citation>
    <scope>NUCLEOTIDE SEQUENCE [LARGE SCALE GENOMIC DNA]</scope>
    <source>
        <strain evidence="2">KCTC 23707</strain>
    </source>
</reference>
<comment type="caution">
    <text evidence="1">The sequence shown here is derived from an EMBL/GenBank/DDBJ whole genome shotgun (WGS) entry which is preliminary data.</text>
</comment>
<dbReference type="Proteomes" id="UP001597373">
    <property type="component" value="Unassembled WGS sequence"/>
</dbReference>
<dbReference type="PANTHER" id="PTHR42850">
    <property type="entry name" value="METALLOPHOSPHOESTERASE"/>
    <property type="match status" value="1"/>
</dbReference>
<gene>
    <name evidence="1" type="ORF">ACFSMZ_09465</name>
</gene>
<evidence type="ECO:0000313" key="2">
    <source>
        <dbReference type="Proteomes" id="UP001597373"/>
    </source>
</evidence>
<sequence length="131" mass="14479">MELAYESHEAFVASAARLAEAIPEKHRRFLKGLGWSASFGDLFFCHAGIRPGVPLDRQSREDLIWIRDEFLEYPGLHPKLIVHGHTPHSAPQVLTNRVNLDTGAFRTGILSGMKFEGAGKALVQISAPEGF</sequence>
<dbReference type="SUPFAM" id="SSF56300">
    <property type="entry name" value="Metallo-dependent phosphatases"/>
    <property type="match status" value="1"/>
</dbReference>
<dbReference type="InterPro" id="IPR050126">
    <property type="entry name" value="Ap4A_hydrolase"/>
</dbReference>
<accession>A0ABW5DGD0</accession>
<organism evidence="1 2">
    <name type="scientific">Chelativorans composti</name>
    <dbReference type="NCBI Taxonomy" id="768533"/>
    <lineage>
        <taxon>Bacteria</taxon>
        <taxon>Pseudomonadati</taxon>
        <taxon>Pseudomonadota</taxon>
        <taxon>Alphaproteobacteria</taxon>
        <taxon>Hyphomicrobiales</taxon>
        <taxon>Phyllobacteriaceae</taxon>
        <taxon>Chelativorans</taxon>
    </lineage>
</organism>
<proteinExistence type="predicted"/>
<keyword evidence="2" id="KW-1185">Reference proteome</keyword>
<dbReference type="PANTHER" id="PTHR42850:SF4">
    <property type="entry name" value="ZINC-DEPENDENT ENDOPOLYPHOSPHATASE"/>
    <property type="match status" value="1"/>
</dbReference>
<dbReference type="EMBL" id="JBHUIR010000032">
    <property type="protein sequence ID" value="MFD2259992.1"/>
    <property type="molecule type" value="Genomic_DNA"/>
</dbReference>